<dbReference type="CDD" id="cd06127">
    <property type="entry name" value="DEDDh"/>
    <property type="match status" value="1"/>
</dbReference>
<evidence type="ECO:0000313" key="5">
    <source>
        <dbReference type="Proteomes" id="UP000195897"/>
    </source>
</evidence>
<keyword evidence="2" id="KW-0175">Coiled coil</keyword>
<dbReference type="GO" id="GO:0045004">
    <property type="term" value="P:DNA replication proofreading"/>
    <property type="evidence" value="ECO:0007669"/>
    <property type="project" value="TreeGrafter"/>
</dbReference>
<keyword evidence="1" id="KW-0269">Exonuclease</keyword>
<sequence>MLKCKKCGKRGFFLRLNSNGLCEECELHEKIQRKIQVEQAQRKKEELRQEALKRQQEALERQKELELRLKKEEEERAAHVQQIIEENRERIKRDLAVKEKAREAFDRQLVSIPVYSIPYSSEKTKRRAVSSMGEITYSRITKKTNFSKLGDFVVVDTETTGITLLSSKIVELSALRFENFRPTMLFTTLINPECPIPPEATNVNHITDEMVKDAPKIWQVMPALQDFIGAMPLVGHNLPFDLKFLYKYGLNVPQPKQKFYDTLQIVPTVLSKAKTKWDADLQERVINYEYSFDVEDYKLGTVCAHYGIHISNAHRSSADCLATGLLFARLARAKTL</sequence>
<dbReference type="EMBL" id="NFKK01000008">
    <property type="protein sequence ID" value="OUP52711.1"/>
    <property type="molecule type" value="Genomic_DNA"/>
</dbReference>
<keyword evidence="1" id="KW-0378">Hydrolase</keyword>
<dbReference type="SMART" id="SM00479">
    <property type="entry name" value="EXOIII"/>
    <property type="match status" value="1"/>
</dbReference>
<dbReference type="InterPro" id="IPR036397">
    <property type="entry name" value="RNaseH_sf"/>
</dbReference>
<keyword evidence="1" id="KW-0540">Nuclease</keyword>
<dbReference type="GO" id="GO:0003676">
    <property type="term" value="F:nucleic acid binding"/>
    <property type="evidence" value="ECO:0007669"/>
    <property type="project" value="InterPro"/>
</dbReference>
<evidence type="ECO:0000256" key="2">
    <source>
        <dbReference type="SAM" id="Coils"/>
    </source>
</evidence>
<protein>
    <recommendedName>
        <fullName evidence="3">Exonuclease domain-containing protein</fullName>
    </recommendedName>
</protein>
<reference evidence="5" key="1">
    <citation type="submission" date="2017-04" db="EMBL/GenBank/DDBJ databases">
        <title>Function of individual gut microbiota members based on whole genome sequencing of pure cultures obtained from chicken caecum.</title>
        <authorList>
            <person name="Medvecky M."/>
            <person name="Cejkova D."/>
            <person name="Polansky O."/>
            <person name="Karasova D."/>
            <person name="Kubasova T."/>
            <person name="Cizek A."/>
            <person name="Rychlik I."/>
        </authorList>
    </citation>
    <scope>NUCLEOTIDE SEQUENCE [LARGE SCALE GENOMIC DNA]</scope>
    <source>
        <strain evidence="5">An180</strain>
    </source>
</reference>
<dbReference type="Pfam" id="PF00929">
    <property type="entry name" value="RNase_T"/>
    <property type="match status" value="1"/>
</dbReference>
<gene>
    <name evidence="4" type="ORF">B5F17_08395</name>
</gene>
<evidence type="ECO:0000313" key="4">
    <source>
        <dbReference type="EMBL" id="OUP52711.1"/>
    </source>
</evidence>
<dbReference type="GO" id="GO:0008408">
    <property type="term" value="F:3'-5' exonuclease activity"/>
    <property type="evidence" value="ECO:0007669"/>
    <property type="project" value="TreeGrafter"/>
</dbReference>
<dbReference type="Gene3D" id="3.30.420.10">
    <property type="entry name" value="Ribonuclease H-like superfamily/Ribonuclease H"/>
    <property type="match status" value="1"/>
</dbReference>
<organism evidence="4 5">
    <name type="scientific">Butyricicoccus pullicaecorum</name>
    <dbReference type="NCBI Taxonomy" id="501571"/>
    <lineage>
        <taxon>Bacteria</taxon>
        <taxon>Bacillati</taxon>
        <taxon>Bacillota</taxon>
        <taxon>Clostridia</taxon>
        <taxon>Eubacteriales</taxon>
        <taxon>Butyricicoccaceae</taxon>
        <taxon>Butyricicoccus</taxon>
    </lineage>
</organism>
<evidence type="ECO:0000259" key="3">
    <source>
        <dbReference type="SMART" id="SM00479"/>
    </source>
</evidence>
<feature type="coiled-coil region" evidence="2">
    <location>
        <begin position="28"/>
        <end position="90"/>
    </location>
</feature>
<dbReference type="PANTHER" id="PTHR30231">
    <property type="entry name" value="DNA POLYMERASE III SUBUNIT EPSILON"/>
    <property type="match status" value="1"/>
</dbReference>
<name>A0A1Y4LCY6_9FIRM</name>
<comment type="caution">
    <text evidence="4">The sequence shown here is derived from an EMBL/GenBank/DDBJ whole genome shotgun (WGS) entry which is preliminary data.</text>
</comment>
<dbReference type="SUPFAM" id="SSF53098">
    <property type="entry name" value="Ribonuclease H-like"/>
    <property type="match status" value="1"/>
</dbReference>
<dbReference type="InterPro" id="IPR013520">
    <property type="entry name" value="Ribonucl_H"/>
</dbReference>
<dbReference type="Proteomes" id="UP000195897">
    <property type="component" value="Unassembled WGS sequence"/>
</dbReference>
<dbReference type="RefSeq" id="WP_087372921.1">
    <property type="nucleotide sequence ID" value="NZ_NFKK01000008.1"/>
</dbReference>
<accession>A0A1Y4LCY6</accession>
<dbReference type="FunFam" id="3.30.420.10:FF:000045">
    <property type="entry name" value="3'-5' exonuclease DinG"/>
    <property type="match status" value="1"/>
</dbReference>
<dbReference type="PANTHER" id="PTHR30231:SF41">
    <property type="entry name" value="DNA POLYMERASE III SUBUNIT EPSILON"/>
    <property type="match status" value="1"/>
</dbReference>
<dbReference type="AlphaFoldDB" id="A0A1Y4LCY6"/>
<dbReference type="GO" id="GO:0005829">
    <property type="term" value="C:cytosol"/>
    <property type="evidence" value="ECO:0007669"/>
    <property type="project" value="TreeGrafter"/>
</dbReference>
<feature type="domain" description="Exonuclease" evidence="3">
    <location>
        <begin position="151"/>
        <end position="336"/>
    </location>
</feature>
<evidence type="ECO:0000256" key="1">
    <source>
        <dbReference type="ARBA" id="ARBA00022839"/>
    </source>
</evidence>
<dbReference type="InterPro" id="IPR012337">
    <property type="entry name" value="RNaseH-like_sf"/>
</dbReference>
<proteinExistence type="predicted"/>